<dbReference type="GeneID" id="12510429"/>
<dbReference type="OrthoDB" id="61834at2157"/>
<feature type="domain" description="TfuA-like core" evidence="1">
    <location>
        <begin position="51"/>
        <end position="168"/>
    </location>
</feature>
<protein>
    <submittedName>
        <fullName evidence="2">TfuA-like protein</fullName>
    </submittedName>
</protein>
<dbReference type="RefSeq" id="WP_014586809.1">
    <property type="nucleotide sequence ID" value="NC_017527.1"/>
</dbReference>
<name>G7WND3_METH6</name>
<sequence length="217" mass="23830">MRSREIVVFLGPSLDRASAEMVLRADYRPPAARGDLLRAAEEGARIVGLIDGVFFQESAVAHKEVLRALEMGVAVVGASSMGALRAAELASFGMEGVGEIFRLYRDGVLISDDEVALIFDPISFAPLSEPLVNVRENVRAARERGSIDAVSAEKILAAASSLYFPKRSYDQIISAADLDGGNREGFLRFLRDERRDLKREDALRALERIKEMAERSC</sequence>
<dbReference type="Pfam" id="PF07812">
    <property type="entry name" value="TfuA"/>
    <property type="match status" value="1"/>
</dbReference>
<evidence type="ECO:0000313" key="2">
    <source>
        <dbReference type="EMBL" id="AET64624.1"/>
    </source>
</evidence>
<dbReference type="EMBL" id="CP003117">
    <property type="protein sequence ID" value="AET64624.1"/>
    <property type="molecule type" value="Genomic_DNA"/>
</dbReference>
<dbReference type="AlphaFoldDB" id="G7WND3"/>
<dbReference type="STRING" id="1110509.Mhar_1260"/>
<dbReference type="NCBIfam" id="NF033432">
    <property type="entry name" value="ThioGly_TfuA_rel"/>
    <property type="match status" value="1"/>
</dbReference>
<dbReference type="HOGENOM" id="CLU_090311_0_0_2"/>
<keyword evidence="3" id="KW-1185">Reference proteome</keyword>
<dbReference type="InterPro" id="IPR012924">
    <property type="entry name" value="TfuA_core"/>
</dbReference>
<gene>
    <name evidence="2" type="ordered locus">Mhar_1260</name>
</gene>
<organism evidence="2 3">
    <name type="scientific">Methanothrix harundinacea (strain 6Ac)</name>
    <name type="common">Methanosaeta harundinacea</name>
    <dbReference type="NCBI Taxonomy" id="1110509"/>
    <lineage>
        <taxon>Archaea</taxon>
        <taxon>Methanobacteriati</taxon>
        <taxon>Methanobacteriota</taxon>
        <taxon>Stenosarchaea group</taxon>
        <taxon>Methanomicrobia</taxon>
        <taxon>Methanotrichales</taxon>
        <taxon>Methanotrichaceae</taxon>
        <taxon>Methanothrix</taxon>
    </lineage>
</organism>
<evidence type="ECO:0000259" key="1">
    <source>
        <dbReference type="Pfam" id="PF07812"/>
    </source>
</evidence>
<proteinExistence type="predicted"/>
<dbReference type="PATRIC" id="fig|1110509.7.peg.1396"/>
<evidence type="ECO:0000313" key="3">
    <source>
        <dbReference type="Proteomes" id="UP000005877"/>
    </source>
</evidence>
<reference evidence="2 3" key="1">
    <citation type="journal article" date="2012" name="PLoS ONE">
        <title>The genome characteristics and predicted function of methyl-group oxidation pathway in the obligate aceticlastic methanogens, Methanosaeta spp.</title>
        <authorList>
            <person name="Zhu J."/>
            <person name="Zheng H."/>
            <person name="Ai G."/>
            <person name="Zhang G."/>
            <person name="Liu D."/>
            <person name="Liu X."/>
            <person name="Dong X."/>
        </authorList>
    </citation>
    <scope>NUCLEOTIDE SEQUENCE [LARGE SCALE GENOMIC DNA]</scope>
    <source>
        <strain evidence="2 3">6Ac</strain>
    </source>
</reference>
<dbReference type="KEGG" id="mhi:Mhar_1260"/>
<dbReference type="Proteomes" id="UP000005877">
    <property type="component" value="Chromosome"/>
</dbReference>
<accession>G7WND3</accession>